<name>A0AAD2HHN6_9AGAR</name>
<dbReference type="EMBL" id="CAVNYO010000401">
    <property type="protein sequence ID" value="CAK5274307.1"/>
    <property type="molecule type" value="Genomic_DNA"/>
</dbReference>
<reference evidence="1" key="1">
    <citation type="submission" date="2023-11" db="EMBL/GenBank/DDBJ databases">
        <authorList>
            <person name="De Vega J J."/>
            <person name="De Vega J J."/>
        </authorList>
    </citation>
    <scope>NUCLEOTIDE SEQUENCE</scope>
</reference>
<dbReference type="Proteomes" id="UP001295794">
    <property type="component" value="Unassembled WGS sequence"/>
</dbReference>
<gene>
    <name evidence="1" type="ORF">MYCIT1_LOCUS21422</name>
</gene>
<sequence>MRNSSIHSQVVNRKLRQDRVARCVGNLEGIWLQATQTSGLWMKDVVVINGGPRWPRRRRLRSWLSSAIKVGPSRKIAEFLKAACWLTFDPHTPVQPSDQCSDL</sequence>
<protein>
    <submittedName>
        <fullName evidence="1">Uncharacterized protein</fullName>
    </submittedName>
</protein>
<organism evidence="1 2">
    <name type="scientific">Mycena citricolor</name>
    <dbReference type="NCBI Taxonomy" id="2018698"/>
    <lineage>
        <taxon>Eukaryota</taxon>
        <taxon>Fungi</taxon>
        <taxon>Dikarya</taxon>
        <taxon>Basidiomycota</taxon>
        <taxon>Agaricomycotina</taxon>
        <taxon>Agaricomycetes</taxon>
        <taxon>Agaricomycetidae</taxon>
        <taxon>Agaricales</taxon>
        <taxon>Marasmiineae</taxon>
        <taxon>Mycenaceae</taxon>
        <taxon>Mycena</taxon>
    </lineage>
</organism>
<evidence type="ECO:0000313" key="1">
    <source>
        <dbReference type="EMBL" id="CAK5274307.1"/>
    </source>
</evidence>
<dbReference type="AlphaFoldDB" id="A0AAD2HHN6"/>
<proteinExistence type="predicted"/>
<comment type="caution">
    <text evidence="1">The sequence shown here is derived from an EMBL/GenBank/DDBJ whole genome shotgun (WGS) entry which is preliminary data.</text>
</comment>
<accession>A0AAD2HHN6</accession>
<evidence type="ECO:0000313" key="2">
    <source>
        <dbReference type="Proteomes" id="UP001295794"/>
    </source>
</evidence>
<keyword evidence="2" id="KW-1185">Reference proteome</keyword>